<dbReference type="STRING" id="158898.SAMN04488548_134455"/>
<feature type="region of interest" description="Disordered" evidence="1">
    <location>
        <begin position="148"/>
        <end position="193"/>
    </location>
</feature>
<reference evidence="3 4" key="1">
    <citation type="submission" date="2016-10" db="EMBL/GenBank/DDBJ databases">
        <authorList>
            <person name="de Groot N.N."/>
        </authorList>
    </citation>
    <scope>NUCLEOTIDE SEQUENCE [LARGE SCALE GENOMIC DNA]</scope>
    <source>
        <strain evidence="3 4">DSM 44215</strain>
    </source>
</reference>
<dbReference type="Proteomes" id="UP000183180">
    <property type="component" value="Unassembled WGS sequence"/>
</dbReference>
<accession>A0A1H2HGQ1</accession>
<protein>
    <submittedName>
        <fullName evidence="3">Uncharacterized protein</fullName>
    </submittedName>
</protein>
<dbReference type="AlphaFoldDB" id="A0A1H2HGQ1"/>
<evidence type="ECO:0000256" key="2">
    <source>
        <dbReference type="SAM" id="SignalP"/>
    </source>
</evidence>
<evidence type="ECO:0000256" key="1">
    <source>
        <dbReference type="SAM" id="MobiDB-lite"/>
    </source>
</evidence>
<gene>
    <name evidence="3" type="ORF">SAMN04488548_134455</name>
</gene>
<evidence type="ECO:0000313" key="4">
    <source>
        <dbReference type="Proteomes" id="UP000183180"/>
    </source>
</evidence>
<sequence>MRKTLSAILVAACVACLVACTDPTTTDATSNSDAGVYKPPPFAAYSARWSAPPNIDLTSQPAVSVRAFFESAYLASSLAPRYGYPGFAEQVSPPTQFGVFNIAGLKPADISLLTGTQYMHIARLDFDRVDAHWNAVVCTWSNGMTQQTDDDRQKIGGPWRSNKVTPATISLRPPEGVADATTRPHSAGRGPSRYPVTDVFGDWRTVAATYYEGAEMATCDALTDSVLPPELRHIDAAHEYRTTPLPTLPPYPGWSIANKA</sequence>
<evidence type="ECO:0000313" key="3">
    <source>
        <dbReference type="EMBL" id="SDU30976.1"/>
    </source>
</evidence>
<keyword evidence="2" id="KW-0732">Signal</keyword>
<feature type="signal peptide" evidence="2">
    <location>
        <begin position="1"/>
        <end position="21"/>
    </location>
</feature>
<dbReference type="EMBL" id="FNLM01000034">
    <property type="protein sequence ID" value="SDU30976.1"/>
    <property type="molecule type" value="Genomic_DNA"/>
</dbReference>
<proteinExistence type="predicted"/>
<organism evidence="3 4">
    <name type="scientific">Gordonia westfalica</name>
    <dbReference type="NCBI Taxonomy" id="158898"/>
    <lineage>
        <taxon>Bacteria</taxon>
        <taxon>Bacillati</taxon>
        <taxon>Actinomycetota</taxon>
        <taxon>Actinomycetes</taxon>
        <taxon>Mycobacteriales</taxon>
        <taxon>Gordoniaceae</taxon>
        <taxon>Gordonia</taxon>
    </lineage>
</organism>
<feature type="chain" id="PRO_5039163588" evidence="2">
    <location>
        <begin position="22"/>
        <end position="260"/>
    </location>
</feature>
<name>A0A1H2HGQ1_9ACTN</name>